<protein>
    <submittedName>
        <fullName evidence="1">Uncharacterized protein</fullName>
    </submittedName>
</protein>
<evidence type="ECO:0000313" key="1">
    <source>
        <dbReference type="EMBL" id="PVY47342.1"/>
    </source>
</evidence>
<gene>
    <name evidence="1" type="ORF">C7373_11069</name>
</gene>
<dbReference type="AlphaFoldDB" id="A0A2U1BF90"/>
<reference evidence="1 2" key="1">
    <citation type="submission" date="2018-04" db="EMBL/GenBank/DDBJ databases">
        <title>Genomic Encyclopedia of Type Strains, Phase IV (KMG-IV): sequencing the most valuable type-strain genomes for metagenomic binning, comparative biology and taxonomic classification.</title>
        <authorList>
            <person name="Goeker M."/>
        </authorList>
    </citation>
    <scope>NUCLEOTIDE SEQUENCE [LARGE SCALE GENOMIC DNA]</scope>
    <source>
        <strain evidence="1 2">DSM 26588</strain>
    </source>
</reference>
<organism evidence="1 2">
    <name type="scientific">Intestinimonas butyriciproducens</name>
    <dbReference type="NCBI Taxonomy" id="1297617"/>
    <lineage>
        <taxon>Bacteria</taxon>
        <taxon>Bacillati</taxon>
        <taxon>Bacillota</taxon>
        <taxon>Clostridia</taxon>
        <taxon>Eubacteriales</taxon>
        <taxon>Intestinimonas</taxon>
    </lineage>
</organism>
<evidence type="ECO:0000313" key="2">
    <source>
        <dbReference type="Proteomes" id="UP000245778"/>
    </source>
</evidence>
<feature type="non-terminal residue" evidence="1">
    <location>
        <position position="57"/>
    </location>
</feature>
<proteinExistence type="predicted"/>
<sequence>MLSFLAITEAVKGLVEERYPGNTVYMERVPVDFARPSFLVELGPVEMLDASCGCLEV</sequence>
<dbReference type="EMBL" id="QEKK01000010">
    <property type="protein sequence ID" value="PVY47342.1"/>
    <property type="molecule type" value="Genomic_DNA"/>
</dbReference>
<accession>A0A2U1BF90</accession>
<name>A0A2U1BF90_9FIRM</name>
<dbReference type="Proteomes" id="UP000245778">
    <property type="component" value="Unassembled WGS sequence"/>
</dbReference>
<comment type="caution">
    <text evidence="1">The sequence shown here is derived from an EMBL/GenBank/DDBJ whole genome shotgun (WGS) entry which is preliminary data.</text>
</comment>